<proteinExistence type="predicted"/>
<dbReference type="InterPro" id="IPR015943">
    <property type="entry name" value="WD40/YVTN_repeat-like_dom_sf"/>
</dbReference>
<protein>
    <submittedName>
        <fullName evidence="1">YVTN family beta-propeller protein</fullName>
    </submittedName>
    <submittedName>
        <fullName evidence="2">YncE family protein</fullName>
    </submittedName>
</protein>
<accession>A0A9N7JN61</accession>
<dbReference type="InterPro" id="IPR011964">
    <property type="entry name" value="YVTN_b-propeller_repeat"/>
</dbReference>
<dbReference type="SUPFAM" id="SSF50974">
    <property type="entry name" value="Nitrous oxide reductase, N-terminal domain"/>
    <property type="match status" value="1"/>
</dbReference>
<dbReference type="EMBL" id="CP023671">
    <property type="protein sequence ID" value="AYE35538.1"/>
    <property type="molecule type" value="Genomic_DNA"/>
</dbReference>
<dbReference type="NCBIfam" id="TIGR02276">
    <property type="entry name" value="beta_rpt_yvtn"/>
    <property type="match status" value="2"/>
</dbReference>
<dbReference type="OrthoDB" id="1706639at2"/>
<name>A0A9N7JN61_CLOSE</name>
<dbReference type="PANTHER" id="PTHR47197:SF3">
    <property type="entry name" value="DIHYDRO-HEME D1 DEHYDROGENASE"/>
    <property type="match status" value="1"/>
</dbReference>
<sequence>MNSILVCNTGSDSISKVNISDLTVENLPLDFGEKPIGPHGIYISDKKIYTANNYSNSVSIINGVTFKEEDSIYIGPYPNDVATLKNKLYISCGESNAIIVYDLVEKKILFEIPIDKWPHSIEIYKEAEMIFVSNLEGNSISIIDGIDNKVIKKIDTLEYPTKILVSKDKSKIYVCESYIGEDTFGYVEVFSIKNLCTLKRIKVGKSPVDMWDDGNFLYVSNFSDGTISIIDVDTLKEIKRINVGSMPKGIIRYKDKLYIGDYLKGRILSLNLKTKETKAIAVGKEPNAMTLY</sequence>
<dbReference type="EMBL" id="CP099799">
    <property type="protein sequence ID" value="USS02140.1"/>
    <property type="molecule type" value="Genomic_DNA"/>
</dbReference>
<evidence type="ECO:0000313" key="2">
    <source>
        <dbReference type="EMBL" id="USS02140.1"/>
    </source>
</evidence>
<keyword evidence="4" id="KW-1185">Reference proteome</keyword>
<dbReference type="InterPro" id="IPR011045">
    <property type="entry name" value="N2O_reductase_N"/>
</dbReference>
<evidence type="ECO:0000313" key="1">
    <source>
        <dbReference type="EMBL" id="AYE35538.1"/>
    </source>
</evidence>
<dbReference type="GeneID" id="303561888"/>
<dbReference type="PANTHER" id="PTHR47197">
    <property type="entry name" value="PROTEIN NIRF"/>
    <property type="match status" value="1"/>
</dbReference>
<dbReference type="Gene3D" id="2.130.10.10">
    <property type="entry name" value="YVTN repeat-like/Quinoprotein amine dehydrogenase"/>
    <property type="match status" value="2"/>
</dbReference>
<reference evidence="2" key="2">
    <citation type="submission" date="2022-06" db="EMBL/GenBank/DDBJ databases">
        <authorList>
            <person name="Holder M.E."/>
            <person name="Ajami N.J."/>
            <person name="Petrosino J.F."/>
        </authorList>
    </citation>
    <scope>NUCLEOTIDE SEQUENCE</scope>
    <source>
        <strain evidence="2">RMA 8861</strain>
    </source>
</reference>
<dbReference type="RefSeq" id="WP_066676828.1">
    <property type="nucleotide sequence ID" value="NZ_CABMIZ010000019.1"/>
</dbReference>
<dbReference type="Proteomes" id="UP000280586">
    <property type="component" value="Chromosome"/>
</dbReference>
<organism evidence="1 3">
    <name type="scientific">Clostridium septicum</name>
    <dbReference type="NCBI Taxonomy" id="1504"/>
    <lineage>
        <taxon>Bacteria</taxon>
        <taxon>Bacillati</taxon>
        <taxon>Bacillota</taxon>
        <taxon>Clostridia</taxon>
        <taxon>Eubacteriales</taxon>
        <taxon>Clostridiaceae</taxon>
        <taxon>Clostridium</taxon>
    </lineage>
</organism>
<dbReference type="Proteomes" id="UP001055437">
    <property type="component" value="Chromosome"/>
</dbReference>
<gene>
    <name evidence="1" type="ORF">CP523_14460</name>
    <name evidence="2" type="ORF">NH397_06880</name>
</gene>
<evidence type="ECO:0000313" key="4">
    <source>
        <dbReference type="Proteomes" id="UP001055437"/>
    </source>
</evidence>
<reference evidence="1 3" key="1">
    <citation type="submission" date="2017-09" db="EMBL/GenBank/DDBJ databases">
        <authorList>
            <person name="Thomas P."/>
            <person name="Seyboldt C."/>
        </authorList>
    </citation>
    <scope>NUCLEOTIDE SEQUENCE [LARGE SCALE GENOMIC DNA]</scope>
    <source>
        <strain evidence="1 3">DSM 7534</strain>
    </source>
</reference>
<evidence type="ECO:0000313" key="3">
    <source>
        <dbReference type="Proteomes" id="UP000280586"/>
    </source>
</evidence>
<dbReference type="InterPro" id="IPR051200">
    <property type="entry name" value="Host-pathogen_enzymatic-act"/>
</dbReference>
<dbReference type="AlphaFoldDB" id="A0A9N7JN61"/>
<dbReference type="KEGG" id="csep:CP523_14460"/>